<dbReference type="Pfam" id="PF07635">
    <property type="entry name" value="PSCyt1"/>
    <property type="match status" value="1"/>
</dbReference>
<evidence type="ECO:0000313" key="4">
    <source>
        <dbReference type="EMBL" id="SEI86704.1"/>
    </source>
</evidence>
<protein>
    <submittedName>
        <fullName evidence="4">Planctomycete cytochrome C</fullName>
    </submittedName>
</protein>
<dbReference type="PANTHER" id="PTHR35889:SF3">
    <property type="entry name" value="F-BOX DOMAIN-CONTAINING PROTEIN"/>
    <property type="match status" value="1"/>
</dbReference>
<feature type="domain" description="DUF1549" evidence="1">
    <location>
        <begin position="210"/>
        <end position="416"/>
    </location>
</feature>
<feature type="domain" description="Cytochrome C Planctomycete-type" evidence="3">
    <location>
        <begin position="98"/>
        <end position="161"/>
    </location>
</feature>
<dbReference type="GO" id="GO:0009055">
    <property type="term" value="F:electron transfer activity"/>
    <property type="evidence" value="ECO:0007669"/>
    <property type="project" value="InterPro"/>
</dbReference>
<sequence length="822" mass="93368">MGGRFSGGLRNGEQQAIGMLVIAWLHTLLDPGLIVTWFPLFESIMDKAVRNLLFLFRWSILLGQAACSGSEGENGIQKRIPDQVSYNYHIRPILSDNCFACHGPDANKREAGLRLDLEEEAFYALKENPDAFALVPGKPHESEVFRRINSKEEWEKMPPPDSNLALSQREIELIKRWIEDGARYEKHWAFEVPRYPDVPDVNKTDWPENEIDYFVLEKQEELGYQPNGPADKEKLLKRISFDLTGLPPSMDLMDAFASDTSSSAYEEIVDFLLAQPSFGERMAVYWMDVSRYADSYGYQLDNFRTQWPWRDWVIHAFNKNLSYKDFITWQLAGDLLESPSKEQILATGFNRNHKITEEGAVDEEEYRVTYVSDRVNTVGKALIGMTFECAACHDHKYDPISQKEYYELFSFFNSVDELRTSTTPIDPTVGTPASYAKKPFLEITDEDVKGVLSFVNKADSSRLIVSVMGDLDTLRKNYVLERGIFNAYGTEVFPATPESIVPFDPGYPKNRLGLAMWLFSEKNPLTARVFVNQIWKEFFGRGIVNTTGDFGMQGELPSHPELLDWLAMDFRENGWDIKRLVKQMVMSATYRQSAMIRAEMKAADPDNVYFTRSSRAHLKAEFIRDMVLASSGLLVPTIGGRSVKPYQPDGLWEAATAGGSTLAEYVQDHGDDLYRRGLYTFVKRTVPPPSMLLFDASNRDQCETERANTNTPLQALVMLNDPTVLEAARVLATNLLREASSDRDRISKAFRLILCRQPKAKELDLLETYYDKKLAEMTEKNAQALVAIGESPQPKPAETVRVAALMQVISTLYNTEEAITKS</sequence>
<dbReference type="GO" id="GO:0020037">
    <property type="term" value="F:heme binding"/>
    <property type="evidence" value="ECO:0007669"/>
    <property type="project" value="InterPro"/>
</dbReference>
<name>A0A1H6U802_9BACT</name>
<evidence type="ECO:0000313" key="5">
    <source>
        <dbReference type="Proteomes" id="UP000199403"/>
    </source>
</evidence>
<reference evidence="5" key="1">
    <citation type="submission" date="2016-10" db="EMBL/GenBank/DDBJ databases">
        <authorList>
            <person name="Varghese N."/>
            <person name="Submissions S."/>
        </authorList>
    </citation>
    <scope>NUCLEOTIDE SEQUENCE [LARGE SCALE GENOMIC DNA]</scope>
    <source>
        <strain evidence="5">IBRC-M 10761</strain>
    </source>
</reference>
<keyword evidence="5" id="KW-1185">Reference proteome</keyword>
<dbReference type="EMBL" id="FNZH01000001">
    <property type="protein sequence ID" value="SEI86704.1"/>
    <property type="molecule type" value="Genomic_DNA"/>
</dbReference>
<proteinExistence type="predicted"/>
<dbReference type="Proteomes" id="UP000199403">
    <property type="component" value="Unassembled WGS sequence"/>
</dbReference>
<evidence type="ECO:0000259" key="2">
    <source>
        <dbReference type="Pfam" id="PF07587"/>
    </source>
</evidence>
<dbReference type="InterPro" id="IPR036909">
    <property type="entry name" value="Cyt_c-like_dom_sf"/>
</dbReference>
<dbReference type="AlphaFoldDB" id="A0A1H6U802"/>
<dbReference type="Pfam" id="PF07587">
    <property type="entry name" value="PSD1"/>
    <property type="match status" value="1"/>
</dbReference>
<dbReference type="Pfam" id="PF07583">
    <property type="entry name" value="PSCyt2"/>
    <property type="match status" value="1"/>
</dbReference>
<gene>
    <name evidence="4" type="ORF">SAMN05192553_101607</name>
</gene>
<dbReference type="InterPro" id="IPR022655">
    <property type="entry name" value="DUF1553"/>
</dbReference>
<evidence type="ECO:0000259" key="1">
    <source>
        <dbReference type="Pfam" id="PF07583"/>
    </source>
</evidence>
<dbReference type="InterPro" id="IPR011429">
    <property type="entry name" value="Cyt_c_Planctomycete-type"/>
</dbReference>
<dbReference type="SUPFAM" id="SSF46626">
    <property type="entry name" value="Cytochrome c"/>
    <property type="match status" value="1"/>
</dbReference>
<dbReference type="STRING" id="1416801.SAMN05192553_101607"/>
<feature type="domain" description="DUF1553" evidence="2">
    <location>
        <begin position="510"/>
        <end position="769"/>
    </location>
</feature>
<evidence type="ECO:0000259" key="3">
    <source>
        <dbReference type="Pfam" id="PF07635"/>
    </source>
</evidence>
<dbReference type="InterPro" id="IPR011444">
    <property type="entry name" value="DUF1549"/>
</dbReference>
<organism evidence="4 5">
    <name type="scientific">Cyclobacterium xiamenense</name>
    <dbReference type="NCBI Taxonomy" id="1297121"/>
    <lineage>
        <taxon>Bacteria</taxon>
        <taxon>Pseudomonadati</taxon>
        <taxon>Bacteroidota</taxon>
        <taxon>Cytophagia</taxon>
        <taxon>Cytophagales</taxon>
        <taxon>Cyclobacteriaceae</taxon>
        <taxon>Cyclobacterium</taxon>
    </lineage>
</organism>
<accession>A0A1H6U802</accession>
<dbReference type="PANTHER" id="PTHR35889">
    <property type="entry name" value="CYCLOINULO-OLIGOSACCHARIDE FRUCTANOTRANSFERASE-RELATED"/>
    <property type="match status" value="1"/>
</dbReference>